<dbReference type="PANTHER" id="PTHR45566:SF1">
    <property type="entry name" value="HTH-TYPE TRANSCRIPTIONAL REGULATOR YHJB-RELATED"/>
    <property type="match status" value="1"/>
</dbReference>
<feature type="modified residue" description="4-aspartylphosphate" evidence="1">
    <location>
        <position position="58"/>
    </location>
</feature>
<comment type="caution">
    <text evidence="3">The sequence shown here is derived from an EMBL/GenBank/DDBJ whole genome shotgun (WGS) entry which is preliminary data.</text>
</comment>
<dbReference type="CDD" id="cd00156">
    <property type="entry name" value="REC"/>
    <property type="match status" value="1"/>
</dbReference>
<evidence type="ECO:0000313" key="3">
    <source>
        <dbReference type="EMBL" id="MBC6992658.1"/>
    </source>
</evidence>
<evidence type="ECO:0000256" key="1">
    <source>
        <dbReference type="PROSITE-ProRule" id="PRU00169"/>
    </source>
</evidence>
<proteinExistence type="predicted"/>
<keyword evidence="1" id="KW-0597">Phosphoprotein</keyword>
<organism evidence="3 4">
    <name type="scientific">Neolewinella lacunae</name>
    <dbReference type="NCBI Taxonomy" id="1517758"/>
    <lineage>
        <taxon>Bacteria</taxon>
        <taxon>Pseudomonadati</taxon>
        <taxon>Bacteroidota</taxon>
        <taxon>Saprospiria</taxon>
        <taxon>Saprospirales</taxon>
        <taxon>Lewinellaceae</taxon>
        <taxon>Neolewinella</taxon>
    </lineage>
</organism>
<dbReference type="Proteomes" id="UP000650081">
    <property type="component" value="Unassembled WGS sequence"/>
</dbReference>
<dbReference type="SUPFAM" id="SSF52172">
    <property type="entry name" value="CheY-like"/>
    <property type="match status" value="1"/>
</dbReference>
<feature type="domain" description="Response regulatory" evidence="2">
    <location>
        <begin position="7"/>
        <end position="124"/>
    </location>
</feature>
<accession>A0A923PK34</accession>
<evidence type="ECO:0000313" key="4">
    <source>
        <dbReference type="Proteomes" id="UP000650081"/>
    </source>
</evidence>
<dbReference type="Pfam" id="PF00072">
    <property type="entry name" value="Response_reg"/>
    <property type="match status" value="1"/>
</dbReference>
<name>A0A923PK34_9BACT</name>
<dbReference type="SMART" id="SM00448">
    <property type="entry name" value="REC"/>
    <property type="match status" value="1"/>
</dbReference>
<dbReference type="InterPro" id="IPR011006">
    <property type="entry name" value="CheY-like_superfamily"/>
</dbReference>
<dbReference type="Gene3D" id="3.40.50.2300">
    <property type="match status" value="1"/>
</dbReference>
<dbReference type="InterPro" id="IPR051015">
    <property type="entry name" value="EvgA-like"/>
</dbReference>
<evidence type="ECO:0000259" key="2">
    <source>
        <dbReference type="PROSITE" id="PS50110"/>
    </source>
</evidence>
<dbReference type="EMBL" id="JACSIT010000034">
    <property type="protein sequence ID" value="MBC6992658.1"/>
    <property type="molecule type" value="Genomic_DNA"/>
</dbReference>
<reference evidence="3" key="1">
    <citation type="submission" date="2020-08" db="EMBL/GenBank/DDBJ databases">
        <title>Lewinella bacteria from marine environments.</title>
        <authorList>
            <person name="Zhong Y."/>
        </authorList>
    </citation>
    <scope>NUCLEOTIDE SEQUENCE</scope>
    <source>
        <strain evidence="3">KCTC 42187</strain>
    </source>
</reference>
<dbReference type="PANTHER" id="PTHR45566">
    <property type="entry name" value="HTH-TYPE TRANSCRIPTIONAL REGULATOR YHJB-RELATED"/>
    <property type="match status" value="1"/>
</dbReference>
<protein>
    <submittedName>
        <fullName evidence="3">Response regulator</fullName>
    </submittedName>
</protein>
<dbReference type="GO" id="GO:0000160">
    <property type="term" value="P:phosphorelay signal transduction system"/>
    <property type="evidence" value="ECO:0007669"/>
    <property type="project" value="InterPro"/>
</dbReference>
<sequence length="177" mass="20379">MKDRLLKVFILEDQPMEAELTKRAVLQFAPNAMFTMAATEEEFLQKIQWGEHDVLLADYNLPGYNGLQALLHVREHFPYLPFIFVTGTLNSEQKAAEAILQGANGYVLKDHLEALERSVVNALAKADERRSLNQEKIRRQQYRKLMLQKATTILQATADFPEKTMLEQTLREVMSEI</sequence>
<gene>
    <name evidence="3" type="ORF">H9S92_00640</name>
</gene>
<dbReference type="PROSITE" id="PS50110">
    <property type="entry name" value="RESPONSE_REGULATORY"/>
    <property type="match status" value="1"/>
</dbReference>
<dbReference type="AlphaFoldDB" id="A0A923PK34"/>
<dbReference type="RefSeq" id="WP_187464797.1">
    <property type="nucleotide sequence ID" value="NZ_JACSIT010000034.1"/>
</dbReference>
<dbReference type="InterPro" id="IPR001789">
    <property type="entry name" value="Sig_transdc_resp-reg_receiver"/>
</dbReference>
<keyword evidence="4" id="KW-1185">Reference proteome</keyword>